<dbReference type="InParanoid" id="A0A067LZE9"/>
<protein>
    <submittedName>
        <fullName evidence="2">Uncharacterized protein</fullName>
    </submittedName>
</protein>
<evidence type="ECO:0000313" key="2">
    <source>
        <dbReference type="EMBL" id="KDQ07760.1"/>
    </source>
</evidence>
<proteinExistence type="predicted"/>
<dbReference type="Proteomes" id="UP000027195">
    <property type="component" value="Unassembled WGS sequence"/>
</dbReference>
<feature type="compositionally biased region" description="Basic and acidic residues" evidence="1">
    <location>
        <begin position="71"/>
        <end position="97"/>
    </location>
</feature>
<sequence length="111" mass="12557">MAAFTGAAGWPGSEQQRPASPRSTSLSSMSSWLPSYPPAPRSPAYDGSARYYGDRERDPATNAYPAADGPWPDRERDRERDWLEYDRPPRSDWEWRRNGAPRGRSRSPGDD</sequence>
<evidence type="ECO:0000256" key="1">
    <source>
        <dbReference type="SAM" id="MobiDB-lite"/>
    </source>
</evidence>
<dbReference type="AlphaFoldDB" id="A0A067LZE9"/>
<name>A0A067LZE9_BOTB1</name>
<feature type="region of interest" description="Disordered" evidence="1">
    <location>
        <begin position="1"/>
        <end position="111"/>
    </location>
</feature>
<dbReference type="HOGENOM" id="CLU_2164299_0_0_1"/>
<accession>A0A067LZE9</accession>
<evidence type="ECO:0000313" key="3">
    <source>
        <dbReference type="Proteomes" id="UP000027195"/>
    </source>
</evidence>
<organism evidence="2 3">
    <name type="scientific">Botryobasidium botryosum (strain FD-172 SS1)</name>
    <dbReference type="NCBI Taxonomy" id="930990"/>
    <lineage>
        <taxon>Eukaryota</taxon>
        <taxon>Fungi</taxon>
        <taxon>Dikarya</taxon>
        <taxon>Basidiomycota</taxon>
        <taxon>Agaricomycotina</taxon>
        <taxon>Agaricomycetes</taxon>
        <taxon>Cantharellales</taxon>
        <taxon>Botryobasidiaceae</taxon>
        <taxon>Botryobasidium</taxon>
    </lineage>
</organism>
<reference evidence="3" key="1">
    <citation type="journal article" date="2014" name="Proc. Natl. Acad. Sci. U.S.A.">
        <title>Extensive sampling of basidiomycete genomes demonstrates inadequacy of the white-rot/brown-rot paradigm for wood decay fungi.</title>
        <authorList>
            <person name="Riley R."/>
            <person name="Salamov A.A."/>
            <person name="Brown D.W."/>
            <person name="Nagy L.G."/>
            <person name="Floudas D."/>
            <person name="Held B.W."/>
            <person name="Levasseur A."/>
            <person name="Lombard V."/>
            <person name="Morin E."/>
            <person name="Otillar R."/>
            <person name="Lindquist E.A."/>
            <person name="Sun H."/>
            <person name="LaButti K.M."/>
            <person name="Schmutz J."/>
            <person name="Jabbour D."/>
            <person name="Luo H."/>
            <person name="Baker S.E."/>
            <person name="Pisabarro A.G."/>
            <person name="Walton J.D."/>
            <person name="Blanchette R.A."/>
            <person name="Henrissat B."/>
            <person name="Martin F."/>
            <person name="Cullen D."/>
            <person name="Hibbett D.S."/>
            <person name="Grigoriev I.V."/>
        </authorList>
    </citation>
    <scope>NUCLEOTIDE SEQUENCE [LARGE SCALE GENOMIC DNA]</scope>
    <source>
        <strain evidence="3">FD-172 SS1</strain>
    </source>
</reference>
<keyword evidence="3" id="KW-1185">Reference proteome</keyword>
<feature type="non-terminal residue" evidence="2">
    <location>
        <position position="111"/>
    </location>
</feature>
<dbReference type="EMBL" id="KL198101">
    <property type="protein sequence ID" value="KDQ07760.1"/>
    <property type="molecule type" value="Genomic_DNA"/>
</dbReference>
<gene>
    <name evidence="2" type="ORF">BOTBODRAFT_139688</name>
</gene>
<feature type="compositionally biased region" description="Low complexity" evidence="1">
    <location>
        <begin position="18"/>
        <end position="34"/>
    </location>
</feature>